<comment type="caution">
    <text evidence="2">The sequence shown here is derived from an EMBL/GenBank/DDBJ whole genome shotgun (WGS) entry which is preliminary data.</text>
</comment>
<organism evidence="2 3">
    <name type="scientific">Aquirufa avitistagni</name>
    <dbReference type="NCBI Taxonomy" id="3104728"/>
    <lineage>
        <taxon>Bacteria</taxon>
        <taxon>Pseudomonadati</taxon>
        <taxon>Bacteroidota</taxon>
        <taxon>Cytophagia</taxon>
        <taxon>Cytophagales</taxon>
        <taxon>Flectobacillaceae</taxon>
        <taxon>Aquirufa</taxon>
    </lineage>
</organism>
<evidence type="ECO:0008006" key="4">
    <source>
        <dbReference type="Google" id="ProtNLM"/>
    </source>
</evidence>
<reference evidence="2 3" key="1">
    <citation type="submission" date="2024-03" db="EMBL/GenBank/DDBJ databases">
        <title>Aquirufa genome sequencing.</title>
        <authorList>
            <person name="Pitt A."/>
            <person name="Hahn M.W."/>
        </authorList>
    </citation>
    <scope>NUCLEOTIDE SEQUENCE [LARGE SCALE GENOMIC DNA]</scope>
    <source>
        <strain evidence="2 3">OSTEICH-129V</strain>
    </source>
</reference>
<keyword evidence="3" id="KW-1185">Reference proteome</keyword>
<evidence type="ECO:0000313" key="3">
    <source>
        <dbReference type="Proteomes" id="UP001598138"/>
    </source>
</evidence>
<gene>
    <name evidence="2" type="ORF">U0R10_00700</name>
</gene>
<protein>
    <recommendedName>
        <fullName evidence="4">Outer membrane protein beta-barrel domain-containing protein</fullName>
    </recommendedName>
</protein>
<dbReference type="Proteomes" id="UP001598138">
    <property type="component" value="Unassembled WGS sequence"/>
</dbReference>
<keyword evidence="1" id="KW-0732">Signal</keyword>
<sequence>MKSIYLFFSLALFSISFTSHAQDPVVISEDGAKGDLDIEPDVSELPFRQRMHYGGGISGLSFGNPTSIGISPMAGYMLTNNTILGAGLTYQYFSFRGYQASNLLGQRIFVRQFVPALSAMIGQSYLTAQIENFQDLSNTAIKTKYSTPVLVGVGIGSKLGINLNVLYDLNYSAGSNSPYGTALVVQVGGFFF</sequence>
<dbReference type="RefSeq" id="WP_377981757.1">
    <property type="nucleotide sequence ID" value="NZ_JBBKXZ010000001.1"/>
</dbReference>
<evidence type="ECO:0000313" key="2">
    <source>
        <dbReference type="EMBL" id="MFD3393128.1"/>
    </source>
</evidence>
<feature type="signal peptide" evidence="1">
    <location>
        <begin position="1"/>
        <end position="21"/>
    </location>
</feature>
<dbReference type="EMBL" id="JBBKXZ010000001">
    <property type="protein sequence ID" value="MFD3393128.1"/>
    <property type="molecule type" value="Genomic_DNA"/>
</dbReference>
<feature type="chain" id="PRO_5047227672" description="Outer membrane protein beta-barrel domain-containing protein" evidence="1">
    <location>
        <begin position="22"/>
        <end position="192"/>
    </location>
</feature>
<proteinExistence type="predicted"/>
<accession>A0ABW6DB13</accession>
<evidence type="ECO:0000256" key="1">
    <source>
        <dbReference type="SAM" id="SignalP"/>
    </source>
</evidence>
<name>A0ABW6DB13_9BACT</name>